<feature type="region of interest" description="Disordered" evidence="1">
    <location>
        <begin position="43"/>
        <end position="103"/>
    </location>
</feature>
<evidence type="ECO:0000313" key="3">
    <source>
        <dbReference type="Proteomes" id="UP000652761"/>
    </source>
</evidence>
<comment type="caution">
    <text evidence="2">The sequence shown here is derived from an EMBL/GenBank/DDBJ whole genome shotgun (WGS) entry which is preliminary data.</text>
</comment>
<feature type="compositionally biased region" description="Low complexity" evidence="1">
    <location>
        <begin position="190"/>
        <end position="239"/>
    </location>
</feature>
<proteinExistence type="predicted"/>
<sequence>MNSILMSQASTSKEISQIRNAMKWFNKEMGNMKAMLSEILKVDVSRPSGPSGQETGPPGPAEAIPPTEVSEQESSQARQQVEEVEPSGLILVDPAGPSLPQAVQKESIGPVISKDVQYGVVEPAVAPEAPEPSSLATPAPPSPPSSSTAPQAPPTFKQLMPRTISSPTPFPSQSPFSSTSSPIIPPPPTVIANPPASSSAGASSSSGSSSSRPSSTLTSRSFIHPPTPPSSITFIPRSSGIRHWITQRCPGIEPGAKRPPTPTMSNPPTGGGQNPPVNPQLASDVFTQVEDEFERSTLTSVLAVASHGHSNIKFSMKFL</sequence>
<name>A0A843XQA8_COLES</name>
<feature type="compositionally biased region" description="Low complexity" evidence="1">
    <location>
        <begin position="123"/>
        <end position="137"/>
    </location>
</feature>
<dbReference type="EMBL" id="NMUH01012169">
    <property type="protein sequence ID" value="MQM22108.1"/>
    <property type="molecule type" value="Genomic_DNA"/>
</dbReference>
<evidence type="ECO:0000313" key="2">
    <source>
        <dbReference type="EMBL" id="MQM22108.1"/>
    </source>
</evidence>
<accession>A0A843XQA8</accession>
<gene>
    <name evidence="2" type="ORF">Taro_055156</name>
</gene>
<feature type="compositionally biased region" description="Low complexity" evidence="1">
    <location>
        <begin position="163"/>
        <end position="182"/>
    </location>
</feature>
<dbReference type="Proteomes" id="UP000652761">
    <property type="component" value="Unassembled WGS sequence"/>
</dbReference>
<evidence type="ECO:0000256" key="1">
    <source>
        <dbReference type="SAM" id="MobiDB-lite"/>
    </source>
</evidence>
<organism evidence="2 3">
    <name type="scientific">Colocasia esculenta</name>
    <name type="common">Wild taro</name>
    <name type="synonym">Arum esculentum</name>
    <dbReference type="NCBI Taxonomy" id="4460"/>
    <lineage>
        <taxon>Eukaryota</taxon>
        <taxon>Viridiplantae</taxon>
        <taxon>Streptophyta</taxon>
        <taxon>Embryophyta</taxon>
        <taxon>Tracheophyta</taxon>
        <taxon>Spermatophyta</taxon>
        <taxon>Magnoliopsida</taxon>
        <taxon>Liliopsida</taxon>
        <taxon>Araceae</taxon>
        <taxon>Aroideae</taxon>
        <taxon>Colocasieae</taxon>
        <taxon>Colocasia</taxon>
    </lineage>
</organism>
<feature type="region of interest" description="Disordered" evidence="1">
    <location>
        <begin position="123"/>
        <end position="282"/>
    </location>
</feature>
<dbReference type="AlphaFoldDB" id="A0A843XQA8"/>
<keyword evidence="3" id="KW-1185">Reference proteome</keyword>
<protein>
    <submittedName>
        <fullName evidence="2">Uncharacterized protein</fullName>
    </submittedName>
</protein>
<reference evidence="2" key="1">
    <citation type="submission" date="2017-07" db="EMBL/GenBank/DDBJ databases">
        <title>Taro Niue Genome Assembly and Annotation.</title>
        <authorList>
            <person name="Atibalentja N."/>
            <person name="Keating K."/>
            <person name="Fields C.J."/>
        </authorList>
    </citation>
    <scope>NUCLEOTIDE SEQUENCE</scope>
    <source>
        <strain evidence="2">Niue_2</strain>
        <tissue evidence="2">Leaf</tissue>
    </source>
</reference>